<keyword evidence="4" id="KW-1185">Reference proteome</keyword>
<keyword evidence="2" id="KW-0732">Signal</keyword>
<sequence>MVFIVLELIGVPAVWSVVSDRLDRAWTDLLCDCGVRISRRRLQPLVDIFLSTQKSHAARPVDETDDYEKGKARFCIARGILDVVGEGDTENAPLKGLVVPDGCVEITVHALKEEEDYCDRLLAHHGEGMALLLKHSEKIEFNVAKDDLAHDETSIVPGKETPTVWIPAKYIRNSSVLQTDANVGFKKKRKASKAEEPKIKQTIEVVTEKEEVPAATEKDEEGSDEDGDYTPPEKRGDTDDEAGEEGSGTVITQL</sequence>
<evidence type="ECO:0000256" key="2">
    <source>
        <dbReference type="SAM" id="SignalP"/>
    </source>
</evidence>
<dbReference type="EMBL" id="LGRX02026641">
    <property type="protein sequence ID" value="KAK3250544.1"/>
    <property type="molecule type" value="Genomic_DNA"/>
</dbReference>
<dbReference type="Proteomes" id="UP001190700">
    <property type="component" value="Unassembled WGS sequence"/>
</dbReference>
<gene>
    <name evidence="3" type="ORF">CYMTET_40082</name>
</gene>
<accession>A0AAE0C9U7</accession>
<protein>
    <submittedName>
        <fullName evidence="3">Uncharacterized protein</fullName>
    </submittedName>
</protein>
<proteinExistence type="predicted"/>
<comment type="caution">
    <text evidence="3">The sequence shown here is derived from an EMBL/GenBank/DDBJ whole genome shotgun (WGS) entry which is preliminary data.</text>
</comment>
<feature type="compositionally biased region" description="Basic and acidic residues" evidence="1">
    <location>
        <begin position="192"/>
        <end position="212"/>
    </location>
</feature>
<evidence type="ECO:0000313" key="4">
    <source>
        <dbReference type="Proteomes" id="UP001190700"/>
    </source>
</evidence>
<evidence type="ECO:0000313" key="3">
    <source>
        <dbReference type="EMBL" id="KAK3250544.1"/>
    </source>
</evidence>
<name>A0AAE0C9U7_9CHLO</name>
<organism evidence="3 4">
    <name type="scientific">Cymbomonas tetramitiformis</name>
    <dbReference type="NCBI Taxonomy" id="36881"/>
    <lineage>
        <taxon>Eukaryota</taxon>
        <taxon>Viridiplantae</taxon>
        <taxon>Chlorophyta</taxon>
        <taxon>Pyramimonadophyceae</taxon>
        <taxon>Pyramimonadales</taxon>
        <taxon>Pyramimonadaceae</taxon>
        <taxon>Cymbomonas</taxon>
    </lineage>
</organism>
<dbReference type="AlphaFoldDB" id="A0AAE0C9U7"/>
<reference evidence="3 4" key="1">
    <citation type="journal article" date="2015" name="Genome Biol. Evol.">
        <title>Comparative Genomics of a Bacterivorous Green Alga Reveals Evolutionary Causalities and Consequences of Phago-Mixotrophic Mode of Nutrition.</title>
        <authorList>
            <person name="Burns J.A."/>
            <person name="Paasch A."/>
            <person name="Narechania A."/>
            <person name="Kim E."/>
        </authorList>
    </citation>
    <scope>NUCLEOTIDE SEQUENCE [LARGE SCALE GENOMIC DNA]</scope>
    <source>
        <strain evidence="3 4">PLY_AMNH</strain>
    </source>
</reference>
<feature type="chain" id="PRO_5042293555" evidence="2">
    <location>
        <begin position="17"/>
        <end position="254"/>
    </location>
</feature>
<evidence type="ECO:0000256" key="1">
    <source>
        <dbReference type="SAM" id="MobiDB-lite"/>
    </source>
</evidence>
<feature type="compositionally biased region" description="Acidic residues" evidence="1">
    <location>
        <begin position="218"/>
        <end position="228"/>
    </location>
</feature>
<feature type="signal peptide" evidence="2">
    <location>
        <begin position="1"/>
        <end position="16"/>
    </location>
</feature>
<feature type="region of interest" description="Disordered" evidence="1">
    <location>
        <begin position="187"/>
        <end position="254"/>
    </location>
</feature>